<keyword evidence="2 5" id="KW-0863">Zinc-finger</keyword>
<dbReference type="PANTHER" id="PTHR31751:SF44">
    <property type="entry name" value="SI:CH211-211K8.4-RELATED"/>
    <property type="match status" value="1"/>
</dbReference>
<evidence type="ECO:0000259" key="7">
    <source>
        <dbReference type="PROSITE" id="PS50950"/>
    </source>
</evidence>
<dbReference type="Proteomes" id="UP000327493">
    <property type="component" value="Unassembled WGS sequence"/>
</dbReference>
<keyword evidence="9" id="KW-1185">Reference proteome</keyword>
<dbReference type="Pfam" id="PF05485">
    <property type="entry name" value="THAP"/>
    <property type="match status" value="1"/>
</dbReference>
<protein>
    <recommendedName>
        <fullName evidence="7">THAP-type domain-containing protein</fullName>
    </recommendedName>
</protein>
<keyword evidence="1" id="KW-0479">Metal-binding</keyword>
<dbReference type="EMBL" id="VOFY01000050">
    <property type="protein sequence ID" value="KAA8579040.1"/>
    <property type="molecule type" value="Genomic_DNA"/>
</dbReference>
<keyword evidence="4 5" id="KW-0238">DNA-binding</keyword>
<evidence type="ECO:0000256" key="3">
    <source>
        <dbReference type="ARBA" id="ARBA00022833"/>
    </source>
</evidence>
<reference evidence="8 9" key="1">
    <citation type="submission" date="2019-08" db="EMBL/GenBank/DDBJ databases">
        <title>A chromosome-level genome assembly, high-density linkage maps, and genome scans reveal the genomic architecture of hybrid incompatibilities underlying speciation via character displacement in darters (Percidae: Etheostominae).</title>
        <authorList>
            <person name="Moran R.L."/>
            <person name="Catchen J.M."/>
            <person name="Fuller R.C."/>
        </authorList>
    </citation>
    <scope>NUCLEOTIDE SEQUENCE [LARGE SCALE GENOMIC DNA]</scope>
    <source>
        <strain evidence="8">EspeVRDwgs_2016</strain>
        <tissue evidence="8">Muscle</tissue>
    </source>
</reference>
<feature type="compositionally biased region" description="Low complexity" evidence="6">
    <location>
        <begin position="251"/>
        <end position="266"/>
    </location>
</feature>
<name>A0A5J5CG55_9PERO</name>
<feature type="compositionally biased region" description="Polar residues" evidence="6">
    <location>
        <begin position="179"/>
        <end position="188"/>
    </location>
</feature>
<evidence type="ECO:0000313" key="9">
    <source>
        <dbReference type="Proteomes" id="UP000327493"/>
    </source>
</evidence>
<dbReference type="PANTHER" id="PTHR31751">
    <property type="entry name" value="SI:CH211-108C17.2-RELATED-RELATED"/>
    <property type="match status" value="1"/>
</dbReference>
<dbReference type="SUPFAM" id="SSF57716">
    <property type="entry name" value="Glucocorticoid receptor-like (DNA-binding domain)"/>
    <property type="match status" value="1"/>
</dbReference>
<gene>
    <name evidence="8" type="ORF">FQN60_010564</name>
</gene>
<dbReference type="Gene3D" id="3.30.160.60">
    <property type="entry name" value="Classic Zinc Finger"/>
    <property type="match status" value="1"/>
</dbReference>
<evidence type="ECO:0000256" key="1">
    <source>
        <dbReference type="ARBA" id="ARBA00022723"/>
    </source>
</evidence>
<dbReference type="SMART" id="SM00980">
    <property type="entry name" value="THAP"/>
    <property type="match status" value="1"/>
</dbReference>
<organism evidence="8 9">
    <name type="scientific">Etheostoma spectabile</name>
    <name type="common">orangethroat darter</name>
    <dbReference type="NCBI Taxonomy" id="54343"/>
    <lineage>
        <taxon>Eukaryota</taxon>
        <taxon>Metazoa</taxon>
        <taxon>Chordata</taxon>
        <taxon>Craniata</taxon>
        <taxon>Vertebrata</taxon>
        <taxon>Euteleostomi</taxon>
        <taxon>Actinopterygii</taxon>
        <taxon>Neopterygii</taxon>
        <taxon>Teleostei</taxon>
        <taxon>Neoteleostei</taxon>
        <taxon>Acanthomorphata</taxon>
        <taxon>Eupercaria</taxon>
        <taxon>Perciformes</taxon>
        <taxon>Percoidei</taxon>
        <taxon>Percidae</taxon>
        <taxon>Etheostomatinae</taxon>
        <taxon>Etheostoma</taxon>
    </lineage>
</organism>
<evidence type="ECO:0000256" key="4">
    <source>
        <dbReference type="ARBA" id="ARBA00023125"/>
    </source>
</evidence>
<evidence type="ECO:0000256" key="5">
    <source>
        <dbReference type="PROSITE-ProRule" id="PRU00309"/>
    </source>
</evidence>
<comment type="caution">
    <text evidence="8">The sequence shown here is derived from an EMBL/GenBank/DDBJ whole genome shotgun (WGS) entry which is preliminary data.</text>
</comment>
<evidence type="ECO:0000313" key="8">
    <source>
        <dbReference type="EMBL" id="KAA8579040.1"/>
    </source>
</evidence>
<dbReference type="GO" id="GO:0008270">
    <property type="term" value="F:zinc ion binding"/>
    <property type="evidence" value="ECO:0007669"/>
    <property type="project" value="UniProtKB-KW"/>
</dbReference>
<dbReference type="PROSITE" id="PS50950">
    <property type="entry name" value="ZF_THAP"/>
    <property type="match status" value="1"/>
</dbReference>
<dbReference type="GO" id="GO:0003677">
    <property type="term" value="F:DNA binding"/>
    <property type="evidence" value="ECO:0007669"/>
    <property type="project" value="UniProtKB-UniRule"/>
</dbReference>
<proteinExistence type="predicted"/>
<feature type="region of interest" description="Disordered" evidence="6">
    <location>
        <begin position="666"/>
        <end position="694"/>
    </location>
</feature>
<accession>A0A5J5CG55</accession>
<dbReference type="AlphaFoldDB" id="A0A5J5CG55"/>
<feature type="region of interest" description="Disordered" evidence="6">
    <location>
        <begin position="169"/>
        <end position="191"/>
    </location>
</feature>
<feature type="domain" description="THAP-type" evidence="7">
    <location>
        <begin position="60"/>
        <end position="143"/>
    </location>
</feature>
<keyword evidence="3" id="KW-0862">Zinc</keyword>
<evidence type="ECO:0000256" key="6">
    <source>
        <dbReference type="SAM" id="MobiDB-lite"/>
    </source>
</evidence>
<dbReference type="InterPro" id="IPR006612">
    <property type="entry name" value="THAP_Znf"/>
</dbReference>
<sequence length="761" mass="83738">MLSHTGEKPFSCSVCNKSTQSGDLQKQISRDFQARENELRPVERDIGFSSRDTVTRKRAKHGSCSVFGCTNEHKSLFLAPSAVSVKSQWVNFIISGNAATQLPKVLYVCAKHFTDDCFLNLGQYRAGLAERLKIKPGSVPTLRGSAANLGQTGTSSVCVQRPVSRDVGCQTDPQETRPLATQLSSVTPRPQCRSEGVQATVSCKDFGVGPSDADPLCLSSIPVKRPPKRPRLDLDEEQEDSRLEGSSLVDASKGPGPAPGPADSIAASLDSTLKSEDSSAPTHNGKKYIVYETCILELFNACPVCALACDVRTQRIGTFLSVKQCCPRCSFRRLWSSQPVVGSTPAGDLHLSAAMYLSGASFTQIEKVFKAMQLQLFRSETFHRHARAAVEPAVVHHWNVSQDGNLQRLRQQDRVVLGGDMRTDSPGQSARYGSYSMMDLHTNTVVDIQLVQSNEVGGSCHMEKEGLTRSLALLESRGVHLDCIVTDRHPQVQKFLRERNITQYYDVRHMAKGISKKLRAISKQKDCEKLRKWMKSIKNHVYWTAAGSASGPERIAKWTAILNHVRDVHTHEDPLYPECEHVVRKTTDRTKWLQAASPAFCKLEKLLTSRRTLRDVARLSPHRQAPSLGALHADVRRFAPKNAAFPFITRLCRLYLAAMHYNENAERPQAAPEGGVPLRPEAPMGGGSARPQKTRPTFGYVAGMMDLIFEEVLKNPTPYTAALLAVPVPPDLSAPREQPDEGGVVASFVSRVQQGGSLNPA</sequence>
<evidence type="ECO:0000256" key="2">
    <source>
        <dbReference type="ARBA" id="ARBA00022771"/>
    </source>
</evidence>
<feature type="region of interest" description="Disordered" evidence="6">
    <location>
        <begin position="217"/>
        <end position="266"/>
    </location>
</feature>